<proteinExistence type="predicted"/>
<protein>
    <submittedName>
        <fullName evidence="1">Uncharacterized protein</fullName>
    </submittedName>
</protein>
<comment type="caution">
    <text evidence="1">The sequence shown here is derived from an EMBL/GenBank/DDBJ whole genome shotgun (WGS) entry which is preliminary data.</text>
</comment>
<dbReference type="EMBL" id="BGZK01000815">
    <property type="protein sequence ID" value="GBP61470.1"/>
    <property type="molecule type" value="Genomic_DNA"/>
</dbReference>
<reference evidence="1 2" key="1">
    <citation type="journal article" date="2019" name="Commun. Biol.">
        <title>The bagworm genome reveals a unique fibroin gene that provides high tensile strength.</title>
        <authorList>
            <person name="Kono N."/>
            <person name="Nakamura H."/>
            <person name="Ohtoshi R."/>
            <person name="Tomita M."/>
            <person name="Numata K."/>
            <person name="Arakawa K."/>
        </authorList>
    </citation>
    <scope>NUCLEOTIDE SEQUENCE [LARGE SCALE GENOMIC DNA]</scope>
</reference>
<accession>A0A4C1XEF1</accession>
<gene>
    <name evidence="1" type="ORF">EVAR_34706_1</name>
</gene>
<evidence type="ECO:0000313" key="2">
    <source>
        <dbReference type="Proteomes" id="UP000299102"/>
    </source>
</evidence>
<evidence type="ECO:0000313" key="1">
    <source>
        <dbReference type="EMBL" id="GBP61470.1"/>
    </source>
</evidence>
<organism evidence="1 2">
    <name type="scientific">Eumeta variegata</name>
    <name type="common">Bagworm moth</name>
    <name type="synonym">Eumeta japonica</name>
    <dbReference type="NCBI Taxonomy" id="151549"/>
    <lineage>
        <taxon>Eukaryota</taxon>
        <taxon>Metazoa</taxon>
        <taxon>Ecdysozoa</taxon>
        <taxon>Arthropoda</taxon>
        <taxon>Hexapoda</taxon>
        <taxon>Insecta</taxon>
        <taxon>Pterygota</taxon>
        <taxon>Neoptera</taxon>
        <taxon>Endopterygota</taxon>
        <taxon>Lepidoptera</taxon>
        <taxon>Glossata</taxon>
        <taxon>Ditrysia</taxon>
        <taxon>Tineoidea</taxon>
        <taxon>Psychidae</taxon>
        <taxon>Oiketicinae</taxon>
        <taxon>Eumeta</taxon>
    </lineage>
</organism>
<dbReference type="AlphaFoldDB" id="A0A4C1XEF1"/>
<keyword evidence="2" id="KW-1185">Reference proteome</keyword>
<name>A0A4C1XEF1_EUMVA</name>
<dbReference type="OrthoDB" id="411823at2759"/>
<sequence length="100" mass="11845">MMSQIAQNLTRHGGFAHYLYRFKLKDSPYCAFDPTKEQNILPALEDCYMFMRERADLEMKIDCRVGRQNSLKILESSIKRTKFLKFCKNIMDKLNRSNKA</sequence>
<dbReference type="Proteomes" id="UP000299102">
    <property type="component" value="Unassembled WGS sequence"/>
</dbReference>